<dbReference type="AlphaFoldDB" id="A0A454TID1"/>
<gene>
    <name evidence="2" type="ORF">EGA29_25915</name>
</gene>
<dbReference type="OrthoDB" id="1456570at2"/>
<reference evidence="2 3" key="1">
    <citation type="submission" date="2018-10" db="EMBL/GenBank/DDBJ databases">
        <title>Draft Genome Sequence of Ralstonia pseudosolanacearum (R. solanacearum phylotype I) Strain Tg03 Isolated from Luffa cylindrica in China.</title>
        <authorList>
            <person name="Yuan G.-Q."/>
            <person name="Li Q.-Q."/>
            <person name="Zhang Y.-W."/>
        </authorList>
    </citation>
    <scope>NUCLEOTIDE SEQUENCE [LARGE SCALE GENOMIC DNA]</scope>
    <source>
        <strain evidence="2 3">Tg03</strain>
    </source>
</reference>
<dbReference type="RefSeq" id="WP_071615620.1">
    <property type="nucleotide sequence ID" value="NZ_CP022703.1"/>
</dbReference>
<accession>A0A454TID1</accession>
<evidence type="ECO:0000259" key="1">
    <source>
        <dbReference type="Pfam" id="PF14206"/>
    </source>
</evidence>
<protein>
    <recommendedName>
        <fullName evidence="1">Cysteine-rich CPCC domain-containing protein</fullName>
    </recommendedName>
</protein>
<feature type="domain" description="Cysteine-rich CPCC" evidence="1">
    <location>
        <begin position="9"/>
        <end position="61"/>
    </location>
</feature>
<dbReference type="Pfam" id="PF14206">
    <property type="entry name" value="Cys_rich_CPCC"/>
    <property type="match status" value="1"/>
</dbReference>
<dbReference type="EMBL" id="RJTL01000090">
    <property type="protein sequence ID" value="RNL99381.1"/>
    <property type="molecule type" value="Genomic_DNA"/>
</dbReference>
<name>A0A454TID1_9RALS</name>
<dbReference type="InterPro" id="IPR025983">
    <property type="entry name" value="Cys_rich_CPCC"/>
</dbReference>
<proteinExistence type="predicted"/>
<sequence length="68" mass="7645">MNSSSSVLFTCPCCGEKTLSELGVYEMCPICLWEDDPTQSVDPEYEGGANGRSLIEARRQWLIQKQSR</sequence>
<organism evidence="2 3">
    <name type="scientific">Ralstonia pseudosolanacearum</name>
    <dbReference type="NCBI Taxonomy" id="1310165"/>
    <lineage>
        <taxon>Bacteria</taxon>
        <taxon>Pseudomonadati</taxon>
        <taxon>Pseudomonadota</taxon>
        <taxon>Betaproteobacteria</taxon>
        <taxon>Burkholderiales</taxon>
        <taxon>Burkholderiaceae</taxon>
        <taxon>Ralstonia</taxon>
        <taxon>Ralstonia solanacearum species complex</taxon>
    </lineage>
</organism>
<comment type="caution">
    <text evidence="2">The sequence shown here is derived from an EMBL/GenBank/DDBJ whole genome shotgun (WGS) entry which is preliminary data.</text>
</comment>
<evidence type="ECO:0000313" key="2">
    <source>
        <dbReference type="EMBL" id="RNL99381.1"/>
    </source>
</evidence>
<dbReference type="Proteomes" id="UP000271222">
    <property type="component" value="Unassembled WGS sequence"/>
</dbReference>
<evidence type="ECO:0000313" key="3">
    <source>
        <dbReference type="Proteomes" id="UP000271222"/>
    </source>
</evidence>